<dbReference type="EMBL" id="CP121106">
    <property type="protein sequence ID" value="WFL78532.1"/>
    <property type="molecule type" value="Genomic_DNA"/>
</dbReference>
<feature type="domain" description="PilZ" evidence="2">
    <location>
        <begin position="21"/>
        <end position="96"/>
    </location>
</feature>
<dbReference type="Proteomes" id="UP001215827">
    <property type="component" value="Chromosome"/>
</dbReference>
<organism evidence="3 4">
    <name type="scientific">Altererythrobacter arenosus</name>
    <dbReference type="NCBI Taxonomy" id="3032592"/>
    <lineage>
        <taxon>Bacteria</taxon>
        <taxon>Pseudomonadati</taxon>
        <taxon>Pseudomonadota</taxon>
        <taxon>Alphaproteobacteria</taxon>
        <taxon>Sphingomonadales</taxon>
        <taxon>Erythrobacteraceae</taxon>
        <taxon>Altererythrobacter</taxon>
    </lineage>
</organism>
<evidence type="ECO:0000313" key="3">
    <source>
        <dbReference type="EMBL" id="WFL78532.1"/>
    </source>
</evidence>
<feature type="region of interest" description="Disordered" evidence="1">
    <location>
        <begin position="1"/>
        <end position="20"/>
    </location>
</feature>
<evidence type="ECO:0000313" key="4">
    <source>
        <dbReference type="Proteomes" id="UP001215827"/>
    </source>
</evidence>
<sequence>MDYAAARPNSASDDPDVAEERGSPRFTLLIRAAKLVCTKGEFICVIRDVSATGVSLRLFHDLPDCEHVSLELQSGQTYEMRRVWSRTREAGFEFEFAVDVDKLVAEVGQYPKRPVRLMIEFPITISAGLTRQLATIRNVSQQGARIECDALFAIDQSVRIGGDALPEVRAKVRWRKLREYGVVFDDTFSLADLARLAAHLQYPSLLSEKPAARA</sequence>
<accession>A0ABY8FUW0</accession>
<proteinExistence type="predicted"/>
<dbReference type="InterPro" id="IPR009875">
    <property type="entry name" value="PilZ_domain"/>
</dbReference>
<name>A0ABY8FUW0_9SPHN</name>
<evidence type="ECO:0000259" key="2">
    <source>
        <dbReference type="Pfam" id="PF07238"/>
    </source>
</evidence>
<protein>
    <submittedName>
        <fullName evidence="3">PilZ domain-containing protein</fullName>
    </submittedName>
</protein>
<evidence type="ECO:0000256" key="1">
    <source>
        <dbReference type="SAM" id="MobiDB-lite"/>
    </source>
</evidence>
<dbReference type="SUPFAM" id="SSF141371">
    <property type="entry name" value="PilZ domain-like"/>
    <property type="match status" value="2"/>
</dbReference>
<keyword evidence="4" id="KW-1185">Reference proteome</keyword>
<reference evidence="3 4" key="1">
    <citation type="submission" date="2023-03" db="EMBL/GenBank/DDBJ databases">
        <title>Altererythrobacter sp. CAU 1644 isolated from sand.</title>
        <authorList>
            <person name="Kim W."/>
        </authorList>
    </citation>
    <scope>NUCLEOTIDE SEQUENCE [LARGE SCALE GENOMIC DNA]</scope>
    <source>
        <strain evidence="3 4">CAU 1644</strain>
    </source>
</reference>
<gene>
    <name evidence="3" type="ORF">P7228_05555</name>
</gene>
<dbReference type="Pfam" id="PF07238">
    <property type="entry name" value="PilZ"/>
    <property type="match status" value="2"/>
</dbReference>
<dbReference type="RefSeq" id="WP_278017222.1">
    <property type="nucleotide sequence ID" value="NZ_CP121106.1"/>
</dbReference>
<feature type="domain" description="PilZ" evidence="2">
    <location>
        <begin position="116"/>
        <end position="200"/>
    </location>
</feature>